<protein>
    <submittedName>
        <fullName evidence="2">TerD domain-containing protein</fullName>
    </submittedName>
</protein>
<evidence type="ECO:0000313" key="2">
    <source>
        <dbReference type="EMBL" id="WAX57616.1"/>
    </source>
</evidence>
<dbReference type="RefSeq" id="WP_269444161.1">
    <property type="nucleotide sequence ID" value="NZ_CP097463.1"/>
</dbReference>
<reference evidence="2" key="1">
    <citation type="submission" date="2022-05" db="EMBL/GenBank/DDBJ databases">
        <title>Jatrophihabitans sp. SB3-54 whole genome sequence.</title>
        <authorList>
            <person name="Suh M.K."/>
            <person name="Eom M.K."/>
            <person name="Kim J.S."/>
            <person name="Kim H.S."/>
            <person name="Do H.E."/>
            <person name="Shin Y.K."/>
            <person name="Lee J.-S."/>
        </authorList>
    </citation>
    <scope>NUCLEOTIDE SEQUENCE</scope>
    <source>
        <strain evidence="2">SB3-54</strain>
    </source>
</reference>
<dbReference type="Proteomes" id="UP001164693">
    <property type="component" value="Chromosome"/>
</dbReference>
<name>A0ABY7K2T6_9ACTN</name>
<feature type="compositionally biased region" description="Polar residues" evidence="1">
    <location>
        <begin position="152"/>
        <end position="170"/>
    </location>
</feature>
<dbReference type="EMBL" id="CP097463">
    <property type="protein sequence ID" value="WAX57616.1"/>
    <property type="molecule type" value="Genomic_DNA"/>
</dbReference>
<keyword evidence="3" id="KW-1185">Reference proteome</keyword>
<gene>
    <name evidence="2" type="ORF">M6B22_02330</name>
</gene>
<organism evidence="2 3">
    <name type="scientific">Jatrophihabitans cynanchi</name>
    <dbReference type="NCBI Taxonomy" id="2944128"/>
    <lineage>
        <taxon>Bacteria</taxon>
        <taxon>Bacillati</taxon>
        <taxon>Actinomycetota</taxon>
        <taxon>Actinomycetes</taxon>
        <taxon>Jatrophihabitantales</taxon>
        <taxon>Jatrophihabitantaceae</taxon>
        <taxon>Jatrophihabitans</taxon>
    </lineage>
</organism>
<sequence length="170" mass="17276">MDRIVLAASATAGTFGQVSGLRLVLVDRVSGAELAGLAADFGIDVDGSDPQTPVSAAVPDAPAPVVTPPPAPGPAAVPCTGEPLALRHRERRPLAAPNGAPLARLVAVDLDASVVAFDSAGNELGIVWQRHLNEFYGALQHTGDSREAPSRATPSGSWSSCTGCPSRSPP</sequence>
<proteinExistence type="predicted"/>
<evidence type="ECO:0000256" key="1">
    <source>
        <dbReference type="SAM" id="MobiDB-lite"/>
    </source>
</evidence>
<accession>A0ABY7K2T6</accession>
<feature type="region of interest" description="Disordered" evidence="1">
    <location>
        <begin position="144"/>
        <end position="170"/>
    </location>
</feature>
<evidence type="ECO:0000313" key="3">
    <source>
        <dbReference type="Proteomes" id="UP001164693"/>
    </source>
</evidence>